<dbReference type="PANTHER" id="PTHR47611">
    <property type="entry name" value="HAT DIMERISATION DOMAIN, C-TERMINAL"/>
    <property type="match status" value="1"/>
</dbReference>
<dbReference type="InterPro" id="IPR008906">
    <property type="entry name" value="HATC_C_dom"/>
</dbReference>
<evidence type="ECO:0000259" key="1">
    <source>
        <dbReference type="Pfam" id="PF05699"/>
    </source>
</evidence>
<proteinExistence type="predicted"/>
<dbReference type="AlphaFoldDB" id="A0A0D0D6A1"/>
<dbReference type="OrthoDB" id="3262464at2759"/>
<reference evidence="3" key="2">
    <citation type="submission" date="2015-01" db="EMBL/GenBank/DDBJ databases">
        <title>Evolutionary Origins and Diversification of the Mycorrhizal Mutualists.</title>
        <authorList>
            <consortium name="DOE Joint Genome Institute"/>
            <consortium name="Mycorrhizal Genomics Consortium"/>
            <person name="Kohler A."/>
            <person name="Kuo A."/>
            <person name="Nagy L.G."/>
            <person name="Floudas D."/>
            <person name="Copeland A."/>
            <person name="Barry K.W."/>
            <person name="Cichocki N."/>
            <person name="Veneault-Fourrey C."/>
            <person name="LaButti K."/>
            <person name="Lindquist E.A."/>
            <person name="Lipzen A."/>
            <person name="Lundell T."/>
            <person name="Morin E."/>
            <person name="Murat C."/>
            <person name="Riley R."/>
            <person name="Ohm R."/>
            <person name="Sun H."/>
            <person name="Tunlid A."/>
            <person name="Henrissat B."/>
            <person name="Grigoriev I.V."/>
            <person name="Hibbett D.S."/>
            <person name="Martin F."/>
        </authorList>
    </citation>
    <scope>NUCLEOTIDE SEQUENCE [LARGE SCALE GENOMIC DNA]</scope>
    <source>
        <strain evidence="3">Ve08.2h10</strain>
    </source>
</reference>
<dbReference type="Proteomes" id="UP000054538">
    <property type="component" value="Unassembled WGS sequence"/>
</dbReference>
<dbReference type="InParanoid" id="A0A0D0D6A1"/>
<dbReference type="PANTHER" id="PTHR47611:SF1">
    <property type="entry name" value="CCHC-TYPE DOMAIN-CONTAINING PROTEIN"/>
    <property type="match status" value="1"/>
</dbReference>
<dbReference type="InterPro" id="IPR012337">
    <property type="entry name" value="RNaseH-like_sf"/>
</dbReference>
<accession>A0A0D0D6A1</accession>
<evidence type="ECO:0000313" key="3">
    <source>
        <dbReference type="Proteomes" id="UP000054538"/>
    </source>
</evidence>
<keyword evidence="3" id="KW-1185">Reference proteome</keyword>
<dbReference type="HOGENOM" id="CLU_009123_9_0_1"/>
<name>A0A0D0D6A1_9AGAM</name>
<protein>
    <recommendedName>
        <fullName evidence="1">HAT C-terminal dimerisation domain-containing protein</fullName>
    </recommendedName>
</protein>
<gene>
    <name evidence="2" type="ORF">PAXRUDRAFT_152965</name>
</gene>
<organism evidence="2 3">
    <name type="scientific">Paxillus rubicundulus Ve08.2h10</name>
    <dbReference type="NCBI Taxonomy" id="930991"/>
    <lineage>
        <taxon>Eukaryota</taxon>
        <taxon>Fungi</taxon>
        <taxon>Dikarya</taxon>
        <taxon>Basidiomycota</taxon>
        <taxon>Agaricomycotina</taxon>
        <taxon>Agaricomycetes</taxon>
        <taxon>Agaricomycetidae</taxon>
        <taxon>Boletales</taxon>
        <taxon>Paxilineae</taxon>
        <taxon>Paxillaceae</taxon>
        <taxon>Paxillus</taxon>
    </lineage>
</organism>
<evidence type="ECO:0000313" key="2">
    <source>
        <dbReference type="EMBL" id="KIK84153.1"/>
    </source>
</evidence>
<dbReference type="Pfam" id="PF05699">
    <property type="entry name" value="Dimer_Tnp_hAT"/>
    <property type="match status" value="1"/>
</dbReference>
<feature type="domain" description="HAT C-terminal dimerisation" evidence="1">
    <location>
        <begin position="75"/>
        <end position="146"/>
    </location>
</feature>
<dbReference type="GO" id="GO:0046983">
    <property type="term" value="F:protein dimerization activity"/>
    <property type="evidence" value="ECO:0007669"/>
    <property type="project" value="InterPro"/>
</dbReference>
<dbReference type="SUPFAM" id="SSF53098">
    <property type="entry name" value="Ribonuclease H-like"/>
    <property type="match status" value="1"/>
</dbReference>
<dbReference type="EMBL" id="KN825581">
    <property type="protein sequence ID" value="KIK84153.1"/>
    <property type="molecule type" value="Genomic_DNA"/>
</dbReference>
<sequence>MEEYWMEVEAKPAASQARLKSAHTVAPGAATASSAKPTGILESDYNHHHHMLIEQASFGSNMGWAAGLQCYLNNLPENVMKDMDIMLWWSEHSSTYPTLARIVQDVCIIPASLVPCEHLFSAGAEIATDHHAHLGAERFKELQVMKHAWHHSVVDCAAENSHNIEVFLQEY</sequence>
<reference evidence="2 3" key="1">
    <citation type="submission" date="2014-04" db="EMBL/GenBank/DDBJ databases">
        <authorList>
            <consortium name="DOE Joint Genome Institute"/>
            <person name="Kuo A."/>
            <person name="Kohler A."/>
            <person name="Jargeat P."/>
            <person name="Nagy L.G."/>
            <person name="Floudas D."/>
            <person name="Copeland A."/>
            <person name="Barry K.W."/>
            <person name="Cichocki N."/>
            <person name="Veneault-Fourrey C."/>
            <person name="LaButti K."/>
            <person name="Lindquist E.A."/>
            <person name="Lipzen A."/>
            <person name="Lundell T."/>
            <person name="Morin E."/>
            <person name="Murat C."/>
            <person name="Sun H."/>
            <person name="Tunlid A."/>
            <person name="Henrissat B."/>
            <person name="Grigoriev I.V."/>
            <person name="Hibbett D.S."/>
            <person name="Martin F."/>
            <person name="Nordberg H.P."/>
            <person name="Cantor M.N."/>
            <person name="Hua S.X."/>
        </authorList>
    </citation>
    <scope>NUCLEOTIDE SEQUENCE [LARGE SCALE GENOMIC DNA]</scope>
    <source>
        <strain evidence="2 3">Ve08.2h10</strain>
    </source>
</reference>